<name>A0A1G5JD81_9FLAO</name>
<sequence>MEKKRYSSYAEIDRDLEILKIEKDIEYQKLLVSLQQTRESFTPQNMVKSFLGSLPSFDWKEALRQSYGSILNMAIPLIMGWLSKKKRGQ</sequence>
<dbReference type="Proteomes" id="UP000199354">
    <property type="component" value="Unassembled WGS sequence"/>
</dbReference>
<organism evidence="1 2">
    <name type="scientific">Flavobacterium caeni</name>
    <dbReference type="NCBI Taxonomy" id="490189"/>
    <lineage>
        <taxon>Bacteria</taxon>
        <taxon>Pseudomonadati</taxon>
        <taxon>Bacteroidota</taxon>
        <taxon>Flavobacteriia</taxon>
        <taxon>Flavobacteriales</taxon>
        <taxon>Flavobacteriaceae</taxon>
        <taxon>Flavobacterium</taxon>
    </lineage>
</organism>
<proteinExistence type="predicted"/>
<evidence type="ECO:0000313" key="2">
    <source>
        <dbReference type="Proteomes" id="UP000199354"/>
    </source>
</evidence>
<dbReference type="AlphaFoldDB" id="A0A1G5JD81"/>
<dbReference type="OrthoDB" id="1449018at2"/>
<dbReference type="RefSeq" id="WP_091144841.1">
    <property type="nucleotide sequence ID" value="NZ_FMVF01000013.1"/>
</dbReference>
<dbReference type="InterPro" id="IPR046290">
    <property type="entry name" value="DUF6327"/>
</dbReference>
<gene>
    <name evidence="1" type="ORF">SAMN02927903_02635</name>
</gene>
<dbReference type="STRING" id="490189.SAMN02927903_02635"/>
<evidence type="ECO:0000313" key="1">
    <source>
        <dbReference type="EMBL" id="SCY85881.1"/>
    </source>
</evidence>
<dbReference type="EMBL" id="FMVF01000013">
    <property type="protein sequence ID" value="SCY85881.1"/>
    <property type="molecule type" value="Genomic_DNA"/>
</dbReference>
<accession>A0A1G5JD81</accession>
<keyword evidence="2" id="KW-1185">Reference proteome</keyword>
<protein>
    <submittedName>
        <fullName evidence="1">Uncharacterized protein</fullName>
    </submittedName>
</protein>
<reference evidence="1 2" key="1">
    <citation type="submission" date="2016-10" db="EMBL/GenBank/DDBJ databases">
        <authorList>
            <person name="de Groot N.N."/>
        </authorList>
    </citation>
    <scope>NUCLEOTIDE SEQUENCE [LARGE SCALE GENOMIC DNA]</scope>
    <source>
        <strain evidence="1 2">CGMCC 1.7031</strain>
    </source>
</reference>
<dbReference type="Pfam" id="PF19852">
    <property type="entry name" value="DUF6327"/>
    <property type="match status" value="1"/>
</dbReference>